<gene>
    <name evidence="1" type="ORF">ARMGADRAFT_1167048</name>
</gene>
<dbReference type="OrthoDB" id="248923at2759"/>
<dbReference type="InParanoid" id="A0A2H3DH49"/>
<proteinExistence type="predicted"/>
<evidence type="ECO:0000313" key="1">
    <source>
        <dbReference type="EMBL" id="PBK90178.1"/>
    </source>
</evidence>
<accession>A0A2H3DH49</accession>
<dbReference type="EMBL" id="KZ293666">
    <property type="protein sequence ID" value="PBK90178.1"/>
    <property type="molecule type" value="Genomic_DNA"/>
</dbReference>
<keyword evidence="2" id="KW-1185">Reference proteome</keyword>
<feature type="non-terminal residue" evidence="1">
    <location>
        <position position="170"/>
    </location>
</feature>
<protein>
    <submittedName>
        <fullName evidence="1">Uncharacterized protein</fullName>
    </submittedName>
</protein>
<organism evidence="1 2">
    <name type="scientific">Armillaria gallica</name>
    <name type="common">Bulbous honey fungus</name>
    <name type="synonym">Armillaria bulbosa</name>
    <dbReference type="NCBI Taxonomy" id="47427"/>
    <lineage>
        <taxon>Eukaryota</taxon>
        <taxon>Fungi</taxon>
        <taxon>Dikarya</taxon>
        <taxon>Basidiomycota</taxon>
        <taxon>Agaricomycotina</taxon>
        <taxon>Agaricomycetes</taxon>
        <taxon>Agaricomycetidae</taxon>
        <taxon>Agaricales</taxon>
        <taxon>Marasmiineae</taxon>
        <taxon>Physalacriaceae</taxon>
        <taxon>Armillaria</taxon>
    </lineage>
</organism>
<dbReference type="Proteomes" id="UP000217790">
    <property type="component" value="Unassembled WGS sequence"/>
</dbReference>
<sequence length="170" mass="18790">MRTAQRRTFPITRRSKAQSRVKLRARLCFGCPRTRMSQPSFLTLYKRLKTILSADALITLSLKASIYLPRMSSTSTPPTSNVRWYCCRNCVMPPILPITSAATWTALGCGLRWSKYADGGSVLSLMKASQGNSLREKFVAVIVRGVLIGFLSFAGTSNQLVSATCKVMIC</sequence>
<reference evidence="2" key="1">
    <citation type="journal article" date="2017" name="Nat. Ecol. Evol.">
        <title>Genome expansion and lineage-specific genetic innovations in the forest pathogenic fungi Armillaria.</title>
        <authorList>
            <person name="Sipos G."/>
            <person name="Prasanna A.N."/>
            <person name="Walter M.C."/>
            <person name="O'Connor E."/>
            <person name="Balint B."/>
            <person name="Krizsan K."/>
            <person name="Kiss B."/>
            <person name="Hess J."/>
            <person name="Varga T."/>
            <person name="Slot J."/>
            <person name="Riley R."/>
            <person name="Boka B."/>
            <person name="Rigling D."/>
            <person name="Barry K."/>
            <person name="Lee J."/>
            <person name="Mihaltcheva S."/>
            <person name="LaButti K."/>
            <person name="Lipzen A."/>
            <person name="Waldron R."/>
            <person name="Moloney N.M."/>
            <person name="Sperisen C."/>
            <person name="Kredics L."/>
            <person name="Vagvoelgyi C."/>
            <person name="Patrignani A."/>
            <person name="Fitzpatrick D."/>
            <person name="Nagy I."/>
            <person name="Doyle S."/>
            <person name="Anderson J.B."/>
            <person name="Grigoriev I.V."/>
            <person name="Gueldener U."/>
            <person name="Muensterkoetter M."/>
            <person name="Nagy L.G."/>
        </authorList>
    </citation>
    <scope>NUCLEOTIDE SEQUENCE [LARGE SCALE GENOMIC DNA]</scope>
    <source>
        <strain evidence="2">Ar21-2</strain>
    </source>
</reference>
<evidence type="ECO:0000313" key="2">
    <source>
        <dbReference type="Proteomes" id="UP000217790"/>
    </source>
</evidence>
<dbReference type="AlphaFoldDB" id="A0A2H3DH49"/>
<name>A0A2H3DH49_ARMGA</name>